<name>A0A4P9XDZ6_9FUNG</name>
<keyword evidence="3" id="KW-1185">Reference proteome</keyword>
<accession>A0A4P9XDZ6</accession>
<organism evidence="2 3">
    <name type="scientific">Caulochytrium protostelioides</name>
    <dbReference type="NCBI Taxonomy" id="1555241"/>
    <lineage>
        <taxon>Eukaryota</taxon>
        <taxon>Fungi</taxon>
        <taxon>Fungi incertae sedis</taxon>
        <taxon>Chytridiomycota</taxon>
        <taxon>Chytridiomycota incertae sedis</taxon>
        <taxon>Chytridiomycetes</taxon>
        <taxon>Caulochytriales</taxon>
        <taxon>Caulochytriaceae</taxon>
        <taxon>Caulochytrium</taxon>
    </lineage>
</organism>
<dbReference type="EMBL" id="ML014118">
    <property type="protein sequence ID" value="RKP03754.1"/>
    <property type="molecule type" value="Genomic_DNA"/>
</dbReference>
<protein>
    <submittedName>
        <fullName evidence="2">Uncharacterized protein</fullName>
    </submittedName>
</protein>
<dbReference type="AlphaFoldDB" id="A0A4P9XDZ6"/>
<feature type="region of interest" description="Disordered" evidence="1">
    <location>
        <begin position="439"/>
        <end position="477"/>
    </location>
</feature>
<proteinExistence type="predicted"/>
<reference evidence="3" key="1">
    <citation type="journal article" date="2018" name="Nat. Microbiol.">
        <title>Leveraging single-cell genomics to expand the fungal tree of life.</title>
        <authorList>
            <person name="Ahrendt S.R."/>
            <person name="Quandt C.A."/>
            <person name="Ciobanu D."/>
            <person name="Clum A."/>
            <person name="Salamov A."/>
            <person name="Andreopoulos B."/>
            <person name="Cheng J.F."/>
            <person name="Woyke T."/>
            <person name="Pelin A."/>
            <person name="Henrissat B."/>
            <person name="Reynolds N.K."/>
            <person name="Benny G.L."/>
            <person name="Smith M.E."/>
            <person name="James T.Y."/>
            <person name="Grigoriev I.V."/>
        </authorList>
    </citation>
    <scope>NUCLEOTIDE SEQUENCE [LARGE SCALE GENOMIC DNA]</scope>
    <source>
        <strain evidence="3">ATCC 52028</strain>
    </source>
</reference>
<feature type="compositionally biased region" description="Acidic residues" evidence="1">
    <location>
        <begin position="463"/>
        <end position="477"/>
    </location>
</feature>
<evidence type="ECO:0000256" key="1">
    <source>
        <dbReference type="SAM" id="MobiDB-lite"/>
    </source>
</evidence>
<feature type="compositionally biased region" description="Low complexity" evidence="1">
    <location>
        <begin position="16"/>
        <end position="28"/>
    </location>
</feature>
<sequence>MSPSETQAPPLKRPRSPAAEASASAASATKRRARAETAPPARDASQHVAECHDPLCDGCAAGEIELPDALREDPEAAYDAAVCTAARLVDGHGDRRAAGDADDQEAVYRMLLEACVAQLRKEAEQSPVSWPRRTLHAAALRRLFDAVQHRPHLEEAYDLLGADAVSASQKAIESLKESSTQTWGAGAGDAALLSWHLEYARTLCRFPQAWAAQNALPARDPVHIVAERLNDAIQAIETMTTVASTDTSKDADLLNARVLRLDTSHLHAIDVLLDDILASFAHGWPYRPARGPWKACGPLRCVLDAVPKLDRVLTASAAALAGLRRRAVVREALSSFYRVQMELKDPSRATDAAFQAQMLETMRHVVQVLTTLDTGSAAEADASKGTTSRVDPFLEAYAAGQAALLVSHLSEDEEEAMDAAMTAYDCLKQASAHGGGDALEAQLNDLAELFDDEDAEGGSNDDSSNDEDDDGDDDASK</sequence>
<feature type="region of interest" description="Disordered" evidence="1">
    <location>
        <begin position="1"/>
        <end position="47"/>
    </location>
</feature>
<dbReference type="Proteomes" id="UP000274922">
    <property type="component" value="Unassembled WGS sequence"/>
</dbReference>
<evidence type="ECO:0000313" key="3">
    <source>
        <dbReference type="Proteomes" id="UP000274922"/>
    </source>
</evidence>
<evidence type="ECO:0000313" key="2">
    <source>
        <dbReference type="EMBL" id="RKP03754.1"/>
    </source>
</evidence>
<gene>
    <name evidence="2" type="ORF">CXG81DRAFT_16723</name>
</gene>